<name>A0ACB8FV11_9SAUR</name>
<evidence type="ECO:0000313" key="1">
    <source>
        <dbReference type="EMBL" id="KAH8010933.1"/>
    </source>
</evidence>
<evidence type="ECO:0000313" key="2">
    <source>
        <dbReference type="Proteomes" id="UP000827872"/>
    </source>
</evidence>
<dbReference type="Proteomes" id="UP000827872">
    <property type="component" value="Linkage Group LG11"/>
</dbReference>
<reference evidence="1" key="1">
    <citation type="submission" date="2021-08" db="EMBL/GenBank/DDBJ databases">
        <title>The first chromosome-level gecko genome reveals the dynamic sex chromosomes of Neotropical dwarf geckos (Sphaerodactylidae: Sphaerodactylus).</title>
        <authorList>
            <person name="Pinto B.J."/>
            <person name="Keating S.E."/>
            <person name="Gamble T."/>
        </authorList>
    </citation>
    <scope>NUCLEOTIDE SEQUENCE</scope>
    <source>
        <strain evidence="1">TG3544</strain>
    </source>
</reference>
<keyword evidence="2" id="KW-1185">Reference proteome</keyword>
<comment type="caution">
    <text evidence="1">The sequence shown here is derived from an EMBL/GenBank/DDBJ whole genome shotgun (WGS) entry which is preliminary data.</text>
</comment>
<dbReference type="EMBL" id="CM037624">
    <property type="protein sequence ID" value="KAH8010933.1"/>
    <property type="molecule type" value="Genomic_DNA"/>
</dbReference>
<sequence length="677" mass="75121">MGLSREERHLYPASLKRLKRCRLAGEKTVEASARPPKNRRRRWLDLVQPSPGEQMWDGTKPPDNAYDNPVFLSDEPVPQKKENAKSKKEKKKMVAFVELFSFADGKDVLLILVGIITAAAVGIGQPCMIIVFGQITNSFVETGQNKSTGGNNSTIDLEGQMTTYAYYYVGLGFGVLILSTIQVWTFLMTAARQTARIRDKFFFAVLHQEMAWFDTMQIGTLNTRLTDDINTIQDGLGDKISLIVQFSATFVAGIIIGFSYGWKLTLVILAMSPVLVVAGAVWSYLLSHLTTKELTAYAKAGAVAEEILSAIRTVTAFNGQKKALARYDANLEEARIVGIKKTVTTNASLGITQFLIFACYALAFWYGTKLTDEEPNNYDIGNVLINVVKDRQEDAFAVILLVDFLEVFFSVLIGVFSIGQAAPHLESLANARGAAYEVYKIINKFRPLDSSSIGGFKPDKLRGEIEFRNVHFSYPSRPDSQILKGLNLKIQPGKTIAFVGSSGCGKSTTIQLLQRFYDPNEGEIYIDGCDIRVLNIKWMRENIGIVSQEPILFATTIAGNIRYGRENVTDAEIEQASKEANAYDFISKLPDKFNTMVGERGAQLSGGQKQRIAIARALVRNPKILLLDEATSALDTQSESIVQAALDKSFGDDRQDETSEEGTEFETDYDDETCERR</sequence>
<organism evidence="1 2">
    <name type="scientific">Sphaerodactylus townsendi</name>
    <dbReference type="NCBI Taxonomy" id="933632"/>
    <lineage>
        <taxon>Eukaryota</taxon>
        <taxon>Metazoa</taxon>
        <taxon>Chordata</taxon>
        <taxon>Craniata</taxon>
        <taxon>Vertebrata</taxon>
        <taxon>Euteleostomi</taxon>
        <taxon>Lepidosauria</taxon>
        <taxon>Squamata</taxon>
        <taxon>Bifurcata</taxon>
        <taxon>Gekkota</taxon>
        <taxon>Sphaerodactylidae</taxon>
        <taxon>Sphaerodactylus</taxon>
    </lineage>
</organism>
<gene>
    <name evidence="1" type="primary">ABCB1_1</name>
    <name evidence="1" type="ORF">K3G42_016095</name>
</gene>
<protein>
    <submittedName>
        <fullName evidence="1">Multidrug resistance protein 1</fullName>
    </submittedName>
</protein>
<accession>A0ACB8FV11</accession>
<proteinExistence type="predicted"/>